<evidence type="ECO:0000313" key="2">
    <source>
        <dbReference type="EMBL" id="OAE31861.1"/>
    </source>
</evidence>
<accession>A0A176WGZ5</accession>
<sequence length="188" mass="20603">MVMLMVKRKTKELHPTEGRGGFSETYSVDERVRHQRQSATICELPIVLYYPCHGWRSYRLPVTGGDPTETDSPASECPGVQTLSRGRTPSLRQPDPERRRRTGCEAGAVRRPELGLEDGRESVSAGDTGRRRSTSNRKGNGKRRPKGKHCAETLEVPPGDIPSPVRDLLNVAESRLDEAAETAAAAGG</sequence>
<feature type="compositionally biased region" description="Basic residues" evidence="1">
    <location>
        <begin position="131"/>
        <end position="148"/>
    </location>
</feature>
<feature type="compositionally biased region" description="Basic and acidic residues" evidence="1">
    <location>
        <begin position="108"/>
        <end position="121"/>
    </location>
</feature>
<comment type="caution">
    <text evidence="2">The sequence shown here is derived from an EMBL/GenBank/DDBJ whole genome shotgun (WGS) entry which is preliminary data.</text>
</comment>
<feature type="compositionally biased region" description="Polar residues" evidence="1">
    <location>
        <begin position="81"/>
        <end position="91"/>
    </location>
</feature>
<evidence type="ECO:0000313" key="3">
    <source>
        <dbReference type="Proteomes" id="UP000077202"/>
    </source>
</evidence>
<proteinExistence type="predicted"/>
<protein>
    <submittedName>
        <fullName evidence="2">Uncharacterized protein</fullName>
    </submittedName>
</protein>
<name>A0A176WGZ5_MARPO</name>
<keyword evidence="3" id="KW-1185">Reference proteome</keyword>
<reference evidence="2" key="1">
    <citation type="submission" date="2016-03" db="EMBL/GenBank/DDBJ databases">
        <title>Mechanisms controlling the formation of the plant cell surface in tip-growing cells are functionally conserved among land plants.</title>
        <authorList>
            <person name="Honkanen S."/>
            <person name="Jones V.A."/>
            <person name="Morieri G."/>
            <person name="Champion C."/>
            <person name="Hetherington A.J."/>
            <person name="Kelly S."/>
            <person name="Saint-Marcoux D."/>
            <person name="Proust H."/>
            <person name="Prescott H."/>
            <person name="Dolan L."/>
        </authorList>
    </citation>
    <scope>NUCLEOTIDE SEQUENCE [LARGE SCALE GENOMIC DNA]</scope>
    <source>
        <tissue evidence="2">Whole gametophyte</tissue>
    </source>
</reference>
<feature type="region of interest" description="Disordered" evidence="1">
    <location>
        <begin position="64"/>
        <end position="166"/>
    </location>
</feature>
<evidence type="ECO:0000256" key="1">
    <source>
        <dbReference type="SAM" id="MobiDB-lite"/>
    </source>
</evidence>
<dbReference type="EMBL" id="LVLJ01000956">
    <property type="protein sequence ID" value="OAE31861.1"/>
    <property type="molecule type" value="Genomic_DNA"/>
</dbReference>
<dbReference type="AlphaFoldDB" id="A0A176WGZ5"/>
<gene>
    <name evidence="2" type="ORF">AXG93_2788s1010</name>
</gene>
<dbReference type="Proteomes" id="UP000077202">
    <property type="component" value="Unassembled WGS sequence"/>
</dbReference>
<organism evidence="2 3">
    <name type="scientific">Marchantia polymorpha subsp. ruderalis</name>
    <dbReference type="NCBI Taxonomy" id="1480154"/>
    <lineage>
        <taxon>Eukaryota</taxon>
        <taxon>Viridiplantae</taxon>
        <taxon>Streptophyta</taxon>
        <taxon>Embryophyta</taxon>
        <taxon>Marchantiophyta</taxon>
        <taxon>Marchantiopsida</taxon>
        <taxon>Marchantiidae</taxon>
        <taxon>Marchantiales</taxon>
        <taxon>Marchantiaceae</taxon>
        <taxon>Marchantia</taxon>
    </lineage>
</organism>